<dbReference type="Proteomes" id="UP001301140">
    <property type="component" value="Unassembled WGS sequence"/>
</dbReference>
<dbReference type="GO" id="GO:0016491">
    <property type="term" value="F:oxidoreductase activity"/>
    <property type="evidence" value="ECO:0007669"/>
    <property type="project" value="InterPro"/>
</dbReference>
<dbReference type="AlphaFoldDB" id="A0AAP3UX82"/>
<comment type="caution">
    <text evidence="14">The sequence shown here is derived from an EMBL/GenBank/DDBJ whole genome shotgun (WGS) entry which is preliminary data.</text>
</comment>
<dbReference type="GO" id="GO:0006221">
    <property type="term" value="P:pyrimidine nucleotide biosynthetic process"/>
    <property type="evidence" value="ECO:0007669"/>
    <property type="project" value="InterPro"/>
</dbReference>
<dbReference type="RefSeq" id="WP_327787216.1">
    <property type="nucleotide sequence ID" value="NZ_JARGEQ010000001.1"/>
</dbReference>
<keyword evidence="3 11" id="KW-0285">Flavoprotein</keyword>
<dbReference type="InterPro" id="IPR017927">
    <property type="entry name" value="FAD-bd_FR_type"/>
</dbReference>
<dbReference type="SUPFAM" id="SSF63380">
    <property type="entry name" value="Riboflavin synthase domain-like"/>
    <property type="match status" value="1"/>
</dbReference>
<feature type="binding site" evidence="12">
    <location>
        <position position="242"/>
    </location>
    <ligand>
        <name>[2Fe-2S] cluster</name>
        <dbReference type="ChEBI" id="CHEBI:190135"/>
    </ligand>
</feature>
<dbReference type="PANTHER" id="PTHR43513:SF3">
    <property type="entry name" value="DIHYDROOROTATE DEHYDROGENASE B (NAD(+)), ELECTRON TRANSFER SUBUNIT-RELATED"/>
    <property type="match status" value="1"/>
</dbReference>
<reference evidence="14 15" key="1">
    <citation type="submission" date="2023-03" db="EMBL/GenBank/DDBJ databases">
        <title>YIM 152171 draft genome.</title>
        <authorList>
            <person name="Yang Z."/>
        </authorList>
    </citation>
    <scope>NUCLEOTIDE SEQUENCE [LARGE SCALE GENOMIC DNA]</scope>
    <source>
        <strain evidence="14 15">YIM 152171</strain>
    </source>
</reference>
<evidence type="ECO:0000256" key="1">
    <source>
        <dbReference type="ARBA" id="ARBA00006422"/>
    </source>
</evidence>
<feature type="domain" description="FAD-binding FR-type" evidence="13">
    <location>
        <begin position="13"/>
        <end position="115"/>
    </location>
</feature>
<evidence type="ECO:0000256" key="12">
    <source>
        <dbReference type="PIRSR" id="PIRSR006816-2"/>
    </source>
</evidence>
<proteinExistence type="inferred from homology"/>
<dbReference type="InterPro" id="IPR017938">
    <property type="entry name" value="Riboflavin_synthase-like_b-brl"/>
</dbReference>
<accession>A0AAP3UX82</accession>
<keyword evidence="15" id="KW-1185">Reference proteome</keyword>
<sequence>MPALAAAAEPAAAADLLAPVIANDWVNDEYKHLVLEAGAPACLAGAGQFFHLLCPATGADQPFFRRPMSTYRADPEAGRVEFLYKVTGRGTRGLATLRPGDRLRMLGPLGVGFSLDAAWRNIVVLGRGVGLATLAPLAAMAARQGVGVTAILSARSLAHVMSVSAFNEMGARTIVVTDTDGSSAPCRVETLLRGLIAAGRADAFFTCGSNRLLELMQRLGAEHGIPGQVALEQQMACGLGMCFCCVRPFREGGREVHKRVCWDGPVFPIEEAMGW</sequence>
<feature type="binding site" evidence="11">
    <location>
        <begin position="90"/>
        <end position="91"/>
    </location>
    <ligand>
        <name>FAD</name>
        <dbReference type="ChEBI" id="CHEBI:57692"/>
    </ligand>
</feature>
<dbReference type="PANTHER" id="PTHR43513">
    <property type="entry name" value="DIHYDROOROTATE DEHYDROGENASE B (NAD(+)), ELECTRON TRANSFER SUBUNIT"/>
    <property type="match status" value="1"/>
</dbReference>
<dbReference type="PROSITE" id="PS51384">
    <property type="entry name" value="FAD_FR"/>
    <property type="match status" value="1"/>
</dbReference>
<feature type="binding site" evidence="12">
    <location>
        <position position="261"/>
    </location>
    <ligand>
        <name>[2Fe-2S] cluster</name>
        <dbReference type="ChEBI" id="CHEBI:190135"/>
    </ligand>
</feature>
<feature type="binding site" evidence="12">
    <location>
        <position position="245"/>
    </location>
    <ligand>
        <name>[2Fe-2S] cluster</name>
        <dbReference type="ChEBI" id="CHEBI:190135"/>
    </ligand>
</feature>
<evidence type="ECO:0000256" key="7">
    <source>
        <dbReference type="ARBA" id="ARBA00022982"/>
    </source>
</evidence>
<evidence type="ECO:0000256" key="4">
    <source>
        <dbReference type="ARBA" id="ARBA00022714"/>
    </source>
</evidence>
<dbReference type="GO" id="GO:0046872">
    <property type="term" value="F:metal ion binding"/>
    <property type="evidence" value="ECO:0007669"/>
    <property type="project" value="UniProtKB-KW"/>
</dbReference>
<dbReference type="Gene3D" id="3.40.50.80">
    <property type="entry name" value="Nucleotide-binding domain of ferredoxin-NADP reductase (FNR) module"/>
    <property type="match status" value="1"/>
</dbReference>
<evidence type="ECO:0000259" key="13">
    <source>
        <dbReference type="PROSITE" id="PS51384"/>
    </source>
</evidence>
<dbReference type="InterPro" id="IPR039261">
    <property type="entry name" value="FNR_nucleotide-bd"/>
</dbReference>
<feature type="binding site" evidence="11">
    <location>
        <begin position="66"/>
        <end position="69"/>
    </location>
    <ligand>
        <name>FAD</name>
        <dbReference type="ChEBI" id="CHEBI:57692"/>
    </ligand>
</feature>
<evidence type="ECO:0000256" key="10">
    <source>
        <dbReference type="ARBA" id="ARBA00034078"/>
    </source>
</evidence>
<protein>
    <submittedName>
        <fullName evidence="14">Dihydroorotate dehydrogenase electron transfer subunit</fullName>
    </submittedName>
</protein>
<dbReference type="PIRSF" id="PIRSF006816">
    <property type="entry name" value="Cyc3_hyd_g"/>
    <property type="match status" value="1"/>
</dbReference>
<comment type="cofactor">
    <cofactor evidence="10">
        <name>[2Fe-2S] cluster</name>
        <dbReference type="ChEBI" id="CHEBI:190135"/>
    </cofactor>
</comment>
<evidence type="ECO:0000256" key="2">
    <source>
        <dbReference type="ARBA" id="ARBA00022448"/>
    </source>
</evidence>
<name>A0AAP3UX82_9PROT</name>
<evidence type="ECO:0000313" key="15">
    <source>
        <dbReference type="Proteomes" id="UP001301140"/>
    </source>
</evidence>
<dbReference type="GO" id="GO:0050660">
    <property type="term" value="F:flavin adenine dinucleotide binding"/>
    <property type="evidence" value="ECO:0007669"/>
    <property type="project" value="InterPro"/>
</dbReference>
<organism evidence="14 15">
    <name type="scientific">Marinimicrococcus flavescens</name>
    <dbReference type="NCBI Taxonomy" id="3031815"/>
    <lineage>
        <taxon>Bacteria</taxon>
        <taxon>Pseudomonadati</taxon>
        <taxon>Pseudomonadota</taxon>
        <taxon>Alphaproteobacteria</taxon>
        <taxon>Geminicoccales</taxon>
        <taxon>Geminicoccaceae</taxon>
        <taxon>Marinimicrococcus</taxon>
    </lineage>
</organism>
<dbReference type="CDD" id="cd06218">
    <property type="entry name" value="DHOD_e_trans"/>
    <property type="match status" value="1"/>
</dbReference>
<feature type="binding site" evidence="12">
    <location>
        <position position="237"/>
    </location>
    <ligand>
        <name>[2Fe-2S] cluster</name>
        <dbReference type="ChEBI" id="CHEBI:190135"/>
    </ligand>
</feature>
<comment type="cofactor">
    <cofactor evidence="11">
        <name>FAD</name>
        <dbReference type="ChEBI" id="CHEBI:57692"/>
    </cofactor>
    <text evidence="11">Binds 1 FAD per subunit.</text>
</comment>
<dbReference type="InterPro" id="IPR050353">
    <property type="entry name" value="PyrK_electron_transfer"/>
</dbReference>
<dbReference type="InterPro" id="IPR019480">
    <property type="entry name" value="Dihydroorotate_DH_Fe-S-bd"/>
</dbReference>
<dbReference type="EMBL" id="JARGEQ010000001">
    <property type="protein sequence ID" value="MDF1584812.1"/>
    <property type="molecule type" value="Genomic_DNA"/>
</dbReference>
<keyword evidence="5 12" id="KW-0479">Metal-binding</keyword>
<evidence type="ECO:0000256" key="8">
    <source>
        <dbReference type="ARBA" id="ARBA00023004"/>
    </source>
</evidence>
<gene>
    <name evidence="14" type="ORF">PZ740_00255</name>
</gene>
<keyword evidence="4 12" id="KW-0001">2Fe-2S</keyword>
<dbReference type="SUPFAM" id="SSF52343">
    <property type="entry name" value="Ferredoxin reductase-like, C-terminal NADP-linked domain"/>
    <property type="match status" value="1"/>
</dbReference>
<dbReference type="GO" id="GO:0051537">
    <property type="term" value="F:2 iron, 2 sulfur cluster binding"/>
    <property type="evidence" value="ECO:0007669"/>
    <property type="project" value="UniProtKB-KW"/>
</dbReference>
<dbReference type="InterPro" id="IPR012165">
    <property type="entry name" value="Cyt_c3_hydrogenase_gsu"/>
</dbReference>
<evidence type="ECO:0000256" key="9">
    <source>
        <dbReference type="ARBA" id="ARBA00023014"/>
    </source>
</evidence>
<evidence type="ECO:0000256" key="5">
    <source>
        <dbReference type="ARBA" id="ARBA00022723"/>
    </source>
</evidence>
<dbReference type="InterPro" id="IPR037117">
    <property type="entry name" value="Dihydroorotate_DH_ele_sf"/>
</dbReference>
<keyword evidence="2" id="KW-0813">Transport</keyword>
<evidence type="ECO:0000313" key="14">
    <source>
        <dbReference type="EMBL" id="MDF1584812.1"/>
    </source>
</evidence>
<comment type="cofactor">
    <cofactor evidence="12">
        <name>[2Fe-2S] cluster</name>
        <dbReference type="ChEBI" id="CHEBI:190135"/>
    </cofactor>
    <text evidence="12">Binds 1 [2Fe-2S] cluster per subunit.</text>
</comment>
<keyword evidence="7" id="KW-0249">Electron transport</keyword>
<dbReference type="Pfam" id="PF10418">
    <property type="entry name" value="DHODB_Fe-S_bind"/>
    <property type="match status" value="1"/>
</dbReference>
<keyword evidence="6 11" id="KW-0274">FAD</keyword>
<evidence type="ECO:0000256" key="6">
    <source>
        <dbReference type="ARBA" id="ARBA00022827"/>
    </source>
</evidence>
<keyword evidence="8 12" id="KW-0408">Iron</keyword>
<comment type="similarity">
    <text evidence="1">Belongs to the PyrK family.</text>
</comment>
<dbReference type="Gene3D" id="2.10.240.10">
    <property type="entry name" value="Dihydroorotate dehydrogenase, electron transfer subunit"/>
    <property type="match status" value="1"/>
</dbReference>
<evidence type="ECO:0000256" key="11">
    <source>
        <dbReference type="PIRSR" id="PIRSR006816-1"/>
    </source>
</evidence>
<evidence type="ECO:0000256" key="3">
    <source>
        <dbReference type="ARBA" id="ARBA00022630"/>
    </source>
</evidence>
<dbReference type="Gene3D" id="2.40.30.10">
    <property type="entry name" value="Translation factors"/>
    <property type="match status" value="1"/>
</dbReference>
<keyword evidence="9 12" id="KW-0411">Iron-sulfur</keyword>